<dbReference type="InterPro" id="IPR029035">
    <property type="entry name" value="DHS-like_NAD/FAD-binding_dom"/>
</dbReference>
<protein>
    <recommendedName>
        <fullName evidence="3">SIR2-like domain-containing protein</fullName>
    </recommendedName>
</protein>
<comment type="caution">
    <text evidence="1">The sequence shown here is derived from an EMBL/GenBank/DDBJ whole genome shotgun (WGS) entry which is preliminary data.</text>
</comment>
<dbReference type="RefSeq" id="WP_267287117.1">
    <property type="nucleotide sequence ID" value="NZ_QVOQ01000013.1"/>
</dbReference>
<evidence type="ECO:0008006" key="3">
    <source>
        <dbReference type="Google" id="ProtNLM"/>
    </source>
</evidence>
<sequence>MLDRLDTALVAINREARDNSLILFVGAGVSINSGYPSWNSLIEKLREDLPDSSSKKNNQQVAQEYYDTFSRNLYYNKLQEIFEAVKPEYNPILDQIVKIRPKHIITTNYDKLLENSLQNEILQYSVIKSDQDLPYSKDDHIIIKMHGDLDSKNIVLTKSDYENYTKNFENVIVKIRSLLVNHTVLFIGYSLQDETFNNILNLVNDLFSDDAKRAYLYLPEKISSDTIQSYEKKNIFCFTNIGQSDSDNEPGELLTNFLRKIQTHPSFGVDDNIVPQNNKSLWENISFLNKFSFVEGHIVARSAKLVPKAYLLYPDSVNWLGKDIKTLSITNPDNSYGKKISEFITAKTWLNTFLDFERPEKSSNTSASPNSELKQGFDLYLEDKIDSAKSLFRDIANKAYSANDYATYLLAEFNVEHLKLSDWLSTEVAISPQVAGKPLKSVLEEIIQLSSAEEDRLLGTYFRDQIYSFKFVFEKLLKISDLCEKIKAEWYIVKNQGTSYNPNLSILEFEFNSFMNFIYANNLTILHYTEVKSVIGKYFETLLISLSIYSSNRETISHSSSILKSLTSDHIGKIIPYLNYETIKATMESIQLNIIRVEKKALKDIFNDIVHLPKIYLEKNRLNTKLKPYIDFFYLSSFDDIESLFRILQILPTLPINAGYHEKLLSLICKYKHNINSQNIEICKEYVVDYLDICLGNPELAEFHGPLVSYITDIVTQIKEFDPDFVIESDQISILLNNFNMKKSASLHILNQTSDFILGLFYFFSSDIQQLIIQTLTEYEKINVSELNYNLLVDSISHNIYAFTALKSQILIHFSEVLNHDNKGIKYFPDPKRTVTSQAYSLLEMSYITKGDLIKHGCYELMEGYFSDIDWLLFNNHKDETIKNLVKSFSFEKAKEKFAKGNKQKQLFDNWALKNVTQFSSI</sequence>
<dbReference type="Proteomes" id="UP001080333">
    <property type="component" value="Unassembled WGS sequence"/>
</dbReference>
<dbReference type="Pfam" id="PF13289">
    <property type="entry name" value="SIR2_2"/>
    <property type="match status" value="1"/>
</dbReference>
<accession>A0A9X3E876</accession>
<organism evidence="1 2">
    <name type="scientific">Leuconostoc falkenbergense</name>
    <dbReference type="NCBI Taxonomy" id="2766470"/>
    <lineage>
        <taxon>Bacteria</taxon>
        <taxon>Bacillati</taxon>
        <taxon>Bacillota</taxon>
        <taxon>Bacilli</taxon>
        <taxon>Lactobacillales</taxon>
        <taxon>Lactobacillaceae</taxon>
        <taxon>Leuconostoc</taxon>
    </lineage>
</organism>
<reference evidence="1" key="1">
    <citation type="submission" date="2018-08" db="EMBL/GenBank/DDBJ databases">
        <title>Draft genome sequences of Leuconostoc spp. and Weissella spp. with biocontrol potential.</title>
        <authorList>
            <person name="Lo R."/>
            <person name="Ho V.T.T."/>
            <person name="Turner M.S."/>
        </authorList>
    </citation>
    <scope>NUCLEOTIDE SEQUENCE</scope>
    <source>
        <strain evidence="1">156</strain>
    </source>
</reference>
<gene>
    <name evidence="1" type="ORF">D0502_05985</name>
</gene>
<dbReference type="AlphaFoldDB" id="A0A9X3E876"/>
<dbReference type="EMBL" id="QVOQ01000013">
    <property type="protein sequence ID" value="MCX7578929.1"/>
    <property type="molecule type" value="Genomic_DNA"/>
</dbReference>
<evidence type="ECO:0000313" key="2">
    <source>
        <dbReference type="Proteomes" id="UP001080333"/>
    </source>
</evidence>
<proteinExistence type="predicted"/>
<evidence type="ECO:0000313" key="1">
    <source>
        <dbReference type="EMBL" id="MCX7578929.1"/>
    </source>
</evidence>
<dbReference type="Gene3D" id="3.40.50.1220">
    <property type="entry name" value="TPP-binding domain"/>
    <property type="match status" value="1"/>
</dbReference>
<name>A0A9X3E876_9LACO</name>
<dbReference type="SUPFAM" id="SSF52467">
    <property type="entry name" value="DHS-like NAD/FAD-binding domain"/>
    <property type="match status" value="1"/>
</dbReference>